<dbReference type="AlphaFoldDB" id="A0A1C0YZ13"/>
<dbReference type="Pfam" id="PF00248">
    <property type="entry name" value="Aldo_ket_red"/>
    <property type="match status" value="1"/>
</dbReference>
<protein>
    <submittedName>
        <fullName evidence="2">Oxidoreductase</fullName>
    </submittedName>
</protein>
<evidence type="ECO:0000259" key="1">
    <source>
        <dbReference type="Pfam" id="PF00248"/>
    </source>
</evidence>
<dbReference type="SUPFAM" id="SSF51430">
    <property type="entry name" value="NAD(P)-linked oxidoreductase"/>
    <property type="match status" value="1"/>
</dbReference>
<dbReference type="Gene3D" id="3.20.20.100">
    <property type="entry name" value="NADP-dependent oxidoreductase domain"/>
    <property type="match status" value="1"/>
</dbReference>
<evidence type="ECO:0000313" key="2">
    <source>
        <dbReference type="EMBL" id="OCS92417.1"/>
    </source>
</evidence>
<dbReference type="InterPro" id="IPR036812">
    <property type="entry name" value="NAD(P)_OxRdtase_dom_sf"/>
</dbReference>
<dbReference type="InterPro" id="IPR020471">
    <property type="entry name" value="AKR"/>
</dbReference>
<dbReference type="PANTHER" id="PTHR43312">
    <property type="entry name" value="D-THREO-ALDOSE 1-DEHYDROGENASE"/>
    <property type="match status" value="1"/>
</dbReference>
<evidence type="ECO:0000313" key="3">
    <source>
        <dbReference type="Proteomes" id="UP000093482"/>
    </source>
</evidence>
<dbReference type="OrthoDB" id="9773828at2"/>
<dbReference type="PRINTS" id="PR00069">
    <property type="entry name" value="ALDKETRDTASE"/>
</dbReference>
<proteinExistence type="predicted"/>
<dbReference type="InterPro" id="IPR023210">
    <property type="entry name" value="NADP_OxRdtase_dom"/>
</dbReference>
<accession>A0A1C0YZ13</accession>
<dbReference type="InterPro" id="IPR053135">
    <property type="entry name" value="AKR2_Oxidoreductase"/>
</dbReference>
<dbReference type="EMBL" id="MATO01000016">
    <property type="protein sequence ID" value="OCS92417.1"/>
    <property type="molecule type" value="Genomic_DNA"/>
</dbReference>
<feature type="domain" description="NADP-dependent oxidoreductase" evidence="1">
    <location>
        <begin position="16"/>
        <end position="285"/>
    </location>
</feature>
<keyword evidence="3" id="KW-1185">Reference proteome</keyword>
<dbReference type="CDD" id="cd19086">
    <property type="entry name" value="AKR_AKR11C1"/>
    <property type="match status" value="1"/>
</dbReference>
<dbReference type="Proteomes" id="UP000093482">
    <property type="component" value="Unassembled WGS sequence"/>
</dbReference>
<gene>
    <name evidence="2" type="ORF">A6K76_07190</name>
</gene>
<dbReference type="PANTHER" id="PTHR43312:SF1">
    <property type="entry name" value="NADP-DEPENDENT OXIDOREDUCTASE DOMAIN-CONTAINING PROTEIN"/>
    <property type="match status" value="1"/>
</dbReference>
<reference evidence="2 3" key="1">
    <citation type="submission" date="2016-07" db="EMBL/GenBank/DDBJ databases">
        <title>Caryophanon latum genome sequencing.</title>
        <authorList>
            <person name="Verma A."/>
            <person name="Pal Y."/>
            <person name="Krishnamurthi S."/>
        </authorList>
    </citation>
    <scope>NUCLEOTIDE SEQUENCE [LARGE SCALE GENOMIC DNA]</scope>
    <source>
        <strain evidence="2 3">DSM 14151</strain>
    </source>
</reference>
<dbReference type="GO" id="GO:0016491">
    <property type="term" value="F:oxidoreductase activity"/>
    <property type="evidence" value="ECO:0007669"/>
    <property type="project" value="InterPro"/>
</dbReference>
<name>A0A1C0YZ13_9BACL</name>
<comment type="caution">
    <text evidence="2">The sequence shown here is derived from an EMBL/GenBank/DDBJ whole genome shotgun (WGS) entry which is preliminary data.</text>
</comment>
<organism evidence="2 3">
    <name type="scientific">Caryophanon latum</name>
    <dbReference type="NCBI Taxonomy" id="33977"/>
    <lineage>
        <taxon>Bacteria</taxon>
        <taxon>Bacillati</taxon>
        <taxon>Bacillota</taxon>
        <taxon>Bacilli</taxon>
        <taxon>Bacillales</taxon>
        <taxon>Caryophanaceae</taxon>
        <taxon>Caryophanon</taxon>
    </lineage>
</organism>
<dbReference type="RefSeq" id="WP_066462634.1">
    <property type="nucleotide sequence ID" value="NZ_MATO01000016.1"/>
</dbReference>
<sequence>MKQRTLGNSNFSVSELALGCMSLPTQIDDAAQIIQTALDYGINYFDTADLYNNGKNEEMLGQILKPVRDEVYIATKVGNKWTDGEEGWTWDASSDYINRAVRSSLQRLDTDYIDLYQLHGGTTDDNFEEITATFEALKQEGLIREYGISSIRPNVISRFVPNSAAVSVMMQYSLLDRRPEEWFSLIEEAGASVVSRGTIAKGLLSYEWKERITEKGYETYAYGELEQLLNELEQQYGNLQAVALAFNLNNTAVASTVIGASSNEQLNATIAAYDVSQEIADLSLVEQLTTAAHYTNHR</sequence>